<gene>
    <name evidence="1" type="ORF">A3840_10920</name>
</gene>
<evidence type="ECO:0000313" key="1">
    <source>
        <dbReference type="EMBL" id="OAM77137.1"/>
    </source>
</evidence>
<name>A0A178HWY5_9HYPH</name>
<evidence type="ECO:0000313" key="2">
    <source>
        <dbReference type="Proteomes" id="UP000078389"/>
    </source>
</evidence>
<comment type="caution">
    <text evidence="1">The sequence shown here is derived from an EMBL/GenBank/DDBJ whole genome shotgun (WGS) entry which is preliminary data.</text>
</comment>
<dbReference type="RefSeq" id="WP_067456204.1">
    <property type="nucleotide sequence ID" value="NZ_LVVY01000086.1"/>
</dbReference>
<dbReference type="Proteomes" id="UP000078389">
    <property type="component" value="Unassembled WGS sequence"/>
</dbReference>
<dbReference type="AlphaFoldDB" id="A0A178HWY5"/>
<protein>
    <submittedName>
        <fullName evidence="1">Uncharacterized protein</fullName>
    </submittedName>
</protein>
<reference evidence="1 2" key="1">
    <citation type="submission" date="2016-03" db="EMBL/GenBank/DDBJ databases">
        <title>Genome sequencing of Devosia sp. S37.</title>
        <authorList>
            <person name="Mohd Nor M."/>
        </authorList>
    </citation>
    <scope>NUCLEOTIDE SEQUENCE [LARGE SCALE GENOMIC DNA]</scope>
    <source>
        <strain evidence="1 2">S37</strain>
    </source>
</reference>
<accession>A0A178HWY5</accession>
<sequence length="109" mass="11527">MKTIETLLEIAPGTPRIAAAEMAVAAGARVWPCVRSGATFVPVSAEAGPGRGGWGLATRDIGRIRRMFESNPDSCAGFIVATDHGFDRHYVLAPQGVIEVPALVQRVGR</sequence>
<keyword evidence="2" id="KW-1185">Reference proteome</keyword>
<dbReference type="STRING" id="1770058.A3840_10920"/>
<organism evidence="1 2">
    <name type="scientific">Devosia elaeis</name>
    <dbReference type="NCBI Taxonomy" id="1770058"/>
    <lineage>
        <taxon>Bacteria</taxon>
        <taxon>Pseudomonadati</taxon>
        <taxon>Pseudomonadota</taxon>
        <taxon>Alphaproteobacteria</taxon>
        <taxon>Hyphomicrobiales</taxon>
        <taxon>Devosiaceae</taxon>
        <taxon>Devosia</taxon>
    </lineage>
</organism>
<dbReference type="EMBL" id="LVVY01000086">
    <property type="protein sequence ID" value="OAM77137.1"/>
    <property type="molecule type" value="Genomic_DNA"/>
</dbReference>
<proteinExistence type="predicted"/>